<dbReference type="Pfam" id="PF07690">
    <property type="entry name" value="MFS_1"/>
    <property type="match status" value="1"/>
</dbReference>
<keyword evidence="3" id="KW-1003">Cell membrane</keyword>
<comment type="caution">
    <text evidence="9">The sequence shown here is derived from an EMBL/GenBank/DDBJ whole genome shotgun (WGS) entry which is preliminary data.</text>
</comment>
<feature type="transmembrane region" description="Helical" evidence="7">
    <location>
        <begin position="32"/>
        <end position="53"/>
    </location>
</feature>
<dbReference type="InterPro" id="IPR020846">
    <property type="entry name" value="MFS_dom"/>
</dbReference>
<dbReference type="EMBL" id="JAWONS010000329">
    <property type="protein sequence ID" value="MDW2800840.1"/>
    <property type="molecule type" value="Genomic_DNA"/>
</dbReference>
<evidence type="ECO:0000259" key="8">
    <source>
        <dbReference type="PROSITE" id="PS50850"/>
    </source>
</evidence>
<dbReference type="InterPro" id="IPR036259">
    <property type="entry name" value="MFS_trans_sf"/>
</dbReference>
<feature type="transmembrane region" description="Helical" evidence="7">
    <location>
        <begin position="364"/>
        <end position="384"/>
    </location>
</feature>
<dbReference type="CDD" id="cd17490">
    <property type="entry name" value="MFS_YxlH_like"/>
    <property type="match status" value="1"/>
</dbReference>
<proteinExistence type="predicted"/>
<feature type="domain" description="Major facilitator superfamily (MFS) profile" evidence="8">
    <location>
        <begin position="209"/>
        <end position="387"/>
    </location>
</feature>
<evidence type="ECO:0000256" key="7">
    <source>
        <dbReference type="SAM" id="Phobius"/>
    </source>
</evidence>
<dbReference type="Proteomes" id="UP001276854">
    <property type="component" value="Unassembled WGS sequence"/>
</dbReference>
<dbReference type="InterPro" id="IPR050171">
    <property type="entry name" value="MFS_Transporters"/>
</dbReference>
<evidence type="ECO:0000256" key="4">
    <source>
        <dbReference type="ARBA" id="ARBA00022692"/>
    </source>
</evidence>
<evidence type="ECO:0000256" key="5">
    <source>
        <dbReference type="ARBA" id="ARBA00022989"/>
    </source>
</evidence>
<feature type="transmembrane region" description="Helical" evidence="7">
    <location>
        <begin position="299"/>
        <end position="320"/>
    </location>
</feature>
<keyword evidence="10" id="KW-1185">Reference proteome</keyword>
<feature type="transmembrane region" description="Helical" evidence="7">
    <location>
        <begin position="7"/>
        <end position="26"/>
    </location>
</feature>
<dbReference type="RefSeq" id="WP_318067002.1">
    <property type="nucleotide sequence ID" value="NZ_JAWONS010000329.1"/>
</dbReference>
<accession>A0ABU4GT89</accession>
<feature type="transmembrane region" description="Helical" evidence="7">
    <location>
        <begin position="98"/>
        <end position="122"/>
    </location>
</feature>
<name>A0ABU4GT89_9CLOT</name>
<feature type="transmembrane region" description="Helical" evidence="7">
    <location>
        <begin position="200"/>
        <end position="222"/>
    </location>
</feature>
<dbReference type="Gene3D" id="1.20.1250.20">
    <property type="entry name" value="MFS general substrate transporter like domains"/>
    <property type="match status" value="1"/>
</dbReference>
<dbReference type="SUPFAM" id="SSF103473">
    <property type="entry name" value="MFS general substrate transporter"/>
    <property type="match status" value="1"/>
</dbReference>
<evidence type="ECO:0000256" key="3">
    <source>
        <dbReference type="ARBA" id="ARBA00022475"/>
    </source>
</evidence>
<organism evidence="9 10">
    <name type="scientific">Clostridium boliviensis</name>
    <dbReference type="NCBI Taxonomy" id="318465"/>
    <lineage>
        <taxon>Bacteria</taxon>
        <taxon>Bacillati</taxon>
        <taxon>Bacillota</taxon>
        <taxon>Clostridia</taxon>
        <taxon>Eubacteriales</taxon>
        <taxon>Clostridiaceae</taxon>
        <taxon>Clostridium</taxon>
    </lineage>
</organism>
<evidence type="ECO:0000256" key="6">
    <source>
        <dbReference type="ARBA" id="ARBA00023136"/>
    </source>
</evidence>
<gene>
    <name evidence="9" type="ORF">RZO55_25030</name>
</gene>
<dbReference type="InterPro" id="IPR011701">
    <property type="entry name" value="MFS"/>
</dbReference>
<evidence type="ECO:0000313" key="10">
    <source>
        <dbReference type="Proteomes" id="UP001276854"/>
    </source>
</evidence>
<feature type="transmembrane region" description="Helical" evidence="7">
    <location>
        <begin position="242"/>
        <end position="263"/>
    </location>
</feature>
<feature type="transmembrane region" description="Helical" evidence="7">
    <location>
        <begin position="275"/>
        <end position="293"/>
    </location>
</feature>
<protein>
    <submittedName>
        <fullName evidence="9">MFS transporter</fullName>
    </submittedName>
</protein>
<keyword evidence="6 7" id="KW-0472">Membrane</keyword>
<evidence type="ECO:0000256" key="1">
    <source>
        <dbReference type="ARBA" id="ARBA00004651"/>
    </source>
</evidence>
<keyword evidence="5 7" id="KW-1133">Transmembrane helix</keyword>
<keyword evidence="4 7" id="KW-0812">Transmembrane</keyword>
<feature type="transmembrane region" description="Helical" evidence="7">
    <location>
        <begin position="134"/>
        <end position="152"/>
    </location>
</feature>
<feature type="transmembrane region" description="Helical" evidence="7">
    <location>
        <begin position="158"/>
        <end position="179"/>
    </location>
</feature>
<reference evidence="9 10" key="1">
    <citation type="submission" date="2023-10" db="EMBL/GenBank/DDBJ databases">
        <title>A novel Glycoside Hydrolase 43-Like Enzyme from Clostrdium boliviensis is an Endo-xylanase, and a Candidate for Xylooligosaccharides Production from Different Xylan Substrates.</title>
        <authorList>
            <person name="Alvarez M.T."/>
            <person name="Rocabado-Villegas L.R."/>
            <person name="Salas-Veizaga D.M."/>
            <person name="Linares-Pasten J.A."/>
            <person name="Gudmundsdottir E.E."/>
            <person name="Hreggvidsson G.O."/>
            <person name="Adlercreutz P."/>
            <person name="Nordberg Karlsson E."/>
        </authorList>
    </citation>
    <scope>NUCLEOTIDE SEQUENCE [LARGE SCALE GENOMIC DNA]</scope>
    <source>
        <strain evidence="9 10">E-1</strain>
    </source>
</reference>
<comment type="subcellular location">
    <subcellularLocation>
        <location evidence="1">Cell membrane</location>
        <topology evidence="1">Multi-pass membrane protein</topology>
    </subcellularLocation>
</comment>
<feature type="transmembrane region" description="Helical" evidence="7">
    <location>
        <begin position="74"/>
        <end position="92"/>
    </location>
</feature>
<feature type="transmembrane region" description="Helical" evidence="7">
    <location>
        <begin position="332"/>
        <end position="352"/>
    </location>
</feature>
<dbReference type="PANTHER" id="PTHR23517">
    <property type="entry name" value="RESISTANCE PROTEIN MDTM, PUTATIVE-RELATED-RELATED"/>
    <property type="match status" value="1"/>
</dbReference>
<evidence type="ECO:0000256" key="2">
    <source>
        <dbReference type="ARBA" id="ARBA00022448"/>
    </source>
</evidence>
<keyword evidence="2" id="KW-0813">Transport</keyword>
<evidence type="ECO:0000313" key="9">
    <source>
        <dbReference type="EMBL" id="MDW2800840.1"/>
    </source>
</evidence>
<sequence>MNIYEKNSKILFAAVIFFWFAQYVYIPFQTPYLMGIGTSAGMVGMIIGAYGISQMLFRLPVGVLADCRNRHKKFIIIGGLSSGIASIFRIIMQNGTGFFIANLFSGFASAMWISFMVLYMSFYPSKLQKATSQLVLANNLGMLIGFVTSTLFYQKLGMPVICMFSVMAGLCCAFTACGLKETECQTSSNPVGSAALPGNMLCVCFNRRLLFFAVLALVQQGVQMSTTMSFTTQIIKDLGADTMILGISCIIYMLSAVVWAKFASTKFCSVLSSKNWIFLVFCTTAVYCILIPMSTSIPVICLLQILPGMATGILFSFLTCEAMKSIPAEKKSTAMGCFQAIYALGMTVFPIICGKIAGAFSMTAAYLFLAVICVVAAIGSRFTFHAQ</sequence>
<dbReference type="PROSITE" id="PS50850">
    <property type="entry name" value="MFS"/>
    <property type="match status" value="1"/>
</dbReference>